<comment type="caution">
    <text evidence="13">The sequence shown here is derived from an EMBL/GenBank/DDBJ whole genome shotgun (WGS) entry which is preliminary data.</text>
</comment>
<dbReference type="Proteomes" id="UP000677228">
    <property type="component" value="Unassembled WGS sequence"/>
</dbReference>
<feature type="domain" description="Fibronectin type III-like" evidence="12">
    <location>
        <begin position="688"/>
        <end position="757"/>
    </location>
</feature>
<keyword evidence="8 10" id="KW-0326">Glycosidase</keyword>
<dbReference type="Proteomes" id="UP000681722">
    <property type="component" value="Unassembled WGS sequence"/>
</dbReference>
<evidence type="ECO:0000256" key="6">
    <source>
        <dbReference type="ARBA" id="ARBA00022764"/>
    </source>
</evidence>
<dbReference type="SUPFAM" id="SSF52279">
    <property type="entry name" value="Beta-D-glucan exohydrolase, C-terminal domain"/>
    <property type="match status" value="1"/>
</dbReference>
<evidence type="ECO:0000256" key="2">
    <source>
        <dbReference type="ARBA" id="ARBA00004418"/>
    </source>
</evidence>
<keyword evidence="7 10" id="KW-0378">Hydrolase</keyword>
<reference evidence="13" key="1">
    <citation type="submission" date="2021-02" db="EMBL/GenBank/DDBJ databases">
        <authorList>
            <person name="Nowell W R."/>
        </authorList>
    </citation>
    <scope>NUCLEOTIDE SEQUENCE</scope>
</reference>
<dbReference type="EMBL" id="CAJOBC010001833">
    <property type="protein sequence ID" value="CAF3701358.1"/>
    <property type="molecule type" value="Genomic_DNA"/>
</dbReference>
<keyword evidence="11" id="KW-0812">Transmembrane</keyword>
<comment type="catalytic activity">
    <reaction evidence="1">
        <text>Hydrolysis of terminal, non-reducing beta-D-glucosyl residues with release of beta-D-glucose.</text>
        <dbReference type="EC" id="3.2.1.21"/>
    </reaction>
</comment>
<evidence type="ECO:0000259" key="12">
    <source>
        <dbReference type="SMART" id="SM01217"/>
    </source>
</evidence>
<evidence type="ECO:0000256" key="11">
    <source>
        <dbReference type="SAM" id="Phobius"/>
    </source>
</evidence>
<keyword evidence="11" id="KW-0472">Membrane</keyword>
<dbReference type="InterPro" id="IPR013783">
    <property type="entry name" value="Ig-like_fold"/>
</dbReference>
<name>A0A814AZQ3_9BILA</name>
<evidence type="ECO:0000256" key="4">
    <source>
        <dbReference type="ARBA" id="ARBA00012744"/>
    </source>
</evidence>
<feature type="transmembrane region" description="Helical" evidence="11">
    <location>
        <begin position="6"/>
        <end position="26"/>
    </location>
</feature>
<keyword evidence="17" id="KW-1185">Reference proteome</keyword>
<evidence type="ECO:0000256" key="10">
    <source>
        <dbReference type="RuleBase" id="RU361161"/>
    </source>
</evidence>
<evidence type="ECO:0000256" key="9">
    <source>
        <dbReference type="ARBA" id="ARBA00067498"/>
    </source>
</evidence>
<evidence type="ECO:0000256" key="8">
    <source>
        <dbReference type="ARBA" id="ARBA00023295"/>
    </source>
</evidence>
<dbReference type="InterPro" id="IPR036962">
    <property type="entry name" value="Glyco_hydro_3_N_sf"/>
</dbReference>
<evidence type="ECO:0000313" key="17">
    <source>
        <dbReference type="Proteomes" id="UP000663829"/>
    </source>
</evidence>
<organism evidence="13 17">
    <name type="scientific">Didymodactylos carnosus</name>
    <dbReference type="NCBI Taxonomy" id="1234261"/>
    <lineage>
        <taxon>Eukaryota</taxon>
        <taxon>Metazoa</taxon>
        <taxon>Spiralia</taxon>
        <taxon>Gnathifera</taxon>
        <taxon>Rotifera</taxon>
        <taxon>Eurotatoria</taxon>
        <taxon>Bdelloidea</taxon>
        <taxon>Philodinida</taxon>
        <taxon>Philodinidae</taxon>
        <taxon>Didymodactylos</taxon>
    </lineage>
</organism>
<evidence type="ECO:0000256" key="1">
    <source>
        <dbReference type="ARBA" id="ARBA00000448"/>
    </source>
</evidence>
<dbReference type="Gene3D" id="2.60.40.10">
    <property type="entry name" value="Immunoglobulins"/>
    <property type="match status" value="1"/>
</dbReference>
<evidence type="ECO:0000313" key="14">
    <source>
        <dbReference type="EMBL" id="CAF1271897.1"/>
    </source>
</evidence>
<dbReference type="GO" id="GO:0008422">
    <property type="term" value="F:beta-glucosidase activity"/>
    <property type="evidence" value="ECO:0007669"/>
    <property type="project" value="UniProtKB-EC"/>
</dbReference>
<comment type="similarity">
    <text evidence="3 10">Belongs to the glycosyl hydrolase 3 family.</text>
</comment>
<dbReference type="Proteomes" id="UP000663829">
    <property type="component" value="Unassembled WGS sequence"/>
</dbReference>
<dbReference type="Pfam" id="PF01915">
    <property type="entry name" value="Glyco_hydro_3_C"/>
    <property type="match status" value="1"/>
</dbReference>
<dbReference type="PRINTS" id="PR00133">
    <property type="entry name" value="GLHYDRLASE3"/>
</dbReference>
<dbReference type="FunFam" id="2.60.40.10:FF:000495">
    <property type="entry name" value="Periplasmic beta-glucosidase"/>
    <property type="match status" value="1"/>
</dbReference>
<gene>
    <name evidence="13" type="ORF">GPM918_LOCUS9718</name>
    <name evidence="14" type="ORF">OVA965_LOCUS27224</name>
    <name evidence="15" type="ORF">SRO942_LOCUS9719</name>
    <name evidence="16" type="ORF">TMI583_LOCUS27974</name>
</gene>
<dbReference type="AlphaFoldDB" id="A0A814AZQ3"/>
<protein>
    <recommendedName>
        <fullName evidence="9">Periplasmic beta-glucosidase</fullName>
        <ecNumber evidence="4">3.2.1.21</ecNumber>
    </recommendedName>
</protein>
<accession>A0A814AZQ3</accession>
<dbReference type="InterPro" id="IPR026891">
    <property type="entry name" value="Fn3-like"/>
</dbReference>
<dbReference type="GO" id="GO:0009251">
    <property type="term" value="P:glucan catabolic process"/>
    <property type="evidence" value="ECO:0007669"/>
    <property type="project" value="TreeGrafter"/>
</dbReference>
<dbReference type="FunFam" id="3.20.20.300:FF:000005">
    <property type="entry name" value="Periplasmic beta-glucosidase"/>
    <property type="match status" value="1"/>
</dbReference>
<dbReference type="Pfam" id="PF14310">
    <property type="entry name" value="Fn3-like"/>
    <property type="match status" value="1"/>
</dbReference>
<dbReference type="EMBL" id="CAJNOK010017870">
    <property type="protein sequence ID" value="CAF1271897.1"/>
    <property type="molecule type" value="Genomic_DNA"/>
</dbReference>
<comment type="subcellular location">
    <subcellularLocation>
        <location evidence="2">Periplasm</location>
    </subcellularLocation>
</comment>
<sequence>MTVRHATLQLMVSIAIFCFLCGINVGEQSGIKKKEMNDKITRLMQQMTREEKIGQLNLVSLGFDITGPIVSQNVDENIRNGLVGGVFNTYTPIAVRKIQELAVNSSRLHIPLIFGYDVIHGHRTIFPIALGLSSTWDMKLIEQSARIAAREASADGLQWVFSPMVDITRDPRWGRISEGSGEDPWLGSQIAKAMVRGYQGDDLMKKDTVMACVKHFALYGGAEGGRDYNTVDMSRIRMYQDYLPPYQAAVDADVGSVMTSFNEVDGIPASANKWLLDDLLRHQWNFTGFIVTDYTAINEMVDHGIGNLKQVSALALKAGVDMDMVGEGFLRTLSESLDENDITQQHIDRACWRVLETKYKLGLFDDPYLYCDENRAATEILTIENRLAAKEISKRSFVLLKNANQTLPLNRRGITVALIGPLADDQRNMLGSWSAAGDWKQSVSVATGIKNLVGDEVKVVYSKGANIIDDPDILDQLNANGGDIILDDQSLEILIEQAVCETQNADVIVAVLGESQGMSGEAASRSDIGLPENQKKLLRALFDTTIPVVLVLMNGRPLTLTWENDHAAAILETWFPGTEAGNAIAEVLFGEYNPSGKLTVTFPRNVGQIPVYYNHKNTGRPYDGHSMEKYKSRYLDVSNDPLYPFGFGLSYTTFEYSPLKLDKTNLTGNQLLTVRVLIRNSGTYAGEEVVQLYIHDPIASVTRAAKELKRFEKVFLQPTEHKEVAFDITVDDLKFYNSDLQYVWEPGEFIIHVGTNSQNTQAVSVHWFK</sequence>
<dbReference type="FunFam" id="3.40.50.1700:FF:000004">
    <property type="entry name" value="Periplasmic beta-glucosidase"/>
    <property type="match status" value="1"/>
</dbReference>
<evidence type="ECO:0000313" key="13">
    <source>
        <dbReference type="EMBL" id="CAF0922212.1"/>
    </source>
</evidence>
<evidence type="ECO:0000256" key="7">
    <source>
        <dbReference type="ARBA" id="ARBA00022801"/>
    </source>
</evidence>
<dbReference type="PANTHER" id="PTHR30620">
    <property type="entry name" value="PERIPLASMIC BETA-GLUCOSIDASE-RELATED"/>
    <property type="match status" value="1"/>
</dbReference>
<keyword evidence="6" id="KW-0574">Periplasm</keyword>
<evidence type="ECO:0000313" key="15">
    <source>
        <dbReference type="EMBL" id="CAF3701358.1"/>
    </source>
</evidence>
<dbReference type="InterPro" id="IPR051915">
    <property type="entry name" value="Cellulose_Degrad_GH3"/>
</dbReference>
<dbReference type="EMBL" id="CAJOBA010039433">
    <property type="protein sequence ID" value="CAF4077424.1"/>
    <property type="molecule type" value="Genomic_DNA"/>
</dbReference>
<dbReference type="InterPro" id="IPR019800">
    <property type="entry name" value="Glyco_hydro_3_AS"/>
</dbReference>
<keyword evidence="5" id="KW-0732">Signal</keyword>
<dbReference type="EMBL" id="CAJNOQ010001833">
    <property type="protein sequence ID" value="CAF0922212.1"/>
    <property type="molecule type" value="Genomic_DNA"/>
</dbReference>
<dbReference type="InterPro" id="IPR002772">
    <property type="entry name" value="Glyco_hydro_3_C"/>
</dbReference>
<dbReference type="NCBIfam" id="NF011678">
    <property type="entry name" value="PRK15098.1"/>
    <property type="match status" value="1"/>
</dbReference>
<proteinExistence type="inferred from homology"/>
<dbReference type="Proteomes" id="UP000682733">
    <property type="component" value="Unassembled WGS sequence"/>
</dbReference>
<dbReference type="PROSITE" id="PS00775">
    <property type="entry name" value="GLYCOSYL_HYDROL_F3"/>
    <property type="match status" value="1"/>
</dbReference>
<evidence type="ECO:0000256" key="5">
    <source>
        <dbReference type="ARBA" id="ARBA00022729"/>
    </source>
</evidence>
<dbReference type="PANTHER" id="PTHR30620:SF16">
    <property type="entry name" value="LYSOSOMAL BETA GLUCOSIDASE"/>
    <property type="match status" value="1"/>
</dbReference>
<dbReference type="Pfam" id="PF00933">
    <property type="entry name" value="Glyco_hydro_3"/>
    <property type="match status" value="1"/>
</dbReference>
<dbReference type="EC" id="3.2.1.21" evidence="4"/>
<dbReference type="SUPFAM" id="SSF51445">
    <property type="entry name" value="(Trans)glycosidases"/>
    <property type="match status" value="1"/>
</dbReference>
<dbReference type="InterPro" id="IPR001764">
    <property type="entry name" value="Glyco_hydro_3_N"/>
</dbReference>
<evidence type="ECO:0000256" key="3">
    <source>
        <dbReference type="ARBA" id="ARBA00005336"/>
    </source>
</evidence>
<dbReference type="SMART" id="SM01217">
    <property type="entry name" value="Fn3_like"/>
    <property type="match status" value="1"/>
</dbReference>
<dbReference type="Gene3D" id="3.20.20.300">
    <property type="entry name" value="Glycoside hydrolase, family 3, N-terminal domain"/>
    <property type="match status" value="1"/>
</dbReference>
<dbReference type="InterPro" id="IPR036881">
    <property type="entry name" value="Glyco_hydro_3_C_sf"/>
</dbReference>
<dbReference type="InterPro" id="IPR017853">
    <property type="entry name" value="GH"/>
</dbReference>
<keyword evidence="11" id="KW-1133">Transmembrane helix</keyword>
<dbReference type="Gene3D" id="3.40.50.1700">
    <property type="entry name" value="Glycoside hydrolase family 3 C-terminal domain"/>
    <property type="match status" value="1"/>
</dbReference>
<evidence type="ECO:0000313" key="16">
    <source>
        <dbReference type="EMBL" id="CAF4077424.1"/>
    </source>
</evidence>
<dbReference type="OrthoDB" id="47059at2759"/>